<dbReference type="Proteomes" id="UP000006620">
    <property type="component" value="Chromosome"/>
</dbReference>
<gene>
    <name evidence="2" type="primary">bshC</name>
    <name evidence="5" type="ordered locus">KNP414_04077</name>
</gene>
<sequence length="544" mass="61417">MRMEAYQWKSGQPLTDDYIARFEKTGGLFDYNPWQEESWRERAAWLDEQRPPGVDRQRVADVLRAFNERAGAAPEALAAAEKLRDPRTLVIAGGQQAGLFTGQLLVVYKAVTLIAAAREASVRLGRPVVPIFWIAGEDHDFDEVNHIDYLSPSLSVERIKLEHPAGIRTSVSRMAIAGEQWAEAIGQLGGSLMDTEFKEGLLASLREAAEASGTLTDCFARLMARLFGPHGLVLIDSDDPALRALEGPMFRGLLERSAEVNEALLARSAKLKELGYEPQVELQETSANLFTYGEQGERLLLYRTEDGFADRKGERRFSRDELLQRAESEPRQLSNNVMTRPLMQDYLFPVLASVLGPAEIAYWGQTGEAFRLFGMRMPILLPRLVFTLVEGTVQKNMQKYGLSLEDVMERMEEKREAWLREQDAYGLESRFGEVKTLFRSAYEPLVGTLGEINPGLKKLGDTNLGKILEQIDFLHHKAEEGLRSQHESGLRQLQRIEASICPAGRPQERVYNIFAYLNRYGGDWIGQLLEQPLQVDGKHRVIYM</sequence>
<dbReference type="HAMAP" id="MF_01867">
    <property type="entry name" value="BshC"/>
    <property type="match status" value="1"/>
</dbReference>
<dbReference type="EC" id="6.-.-.-" evidence="2"/>
<evidence type="ECO:0000256" key="2">
    <source>
        <dbReference type="HAMAP-Rule" id="MF_01867"/>
    </source>
</evidence>
<dbReference type="EMBL" id="CP002869">
    <property type="protein sequence ID" value="AEI42610.1"/>
    <property type="molecule type" value="Genomic_DNA"/>
</dbReference>
<comment type="function">
    <text evidence="2">Involved in bacillithiol (BSH) biosynthesis. May catalyze the last step of the pathway, the addition of cysteine to glucosamine malate (GlcN-Mal) to generate BSH.</text>
</comment>
<evidence type="ECO:0000313" key="6">
    <source>
        <dbReference type="Proteomes" id="UP000006620"/>
    </source>
</evidence>
<dbReference type="Pfam" id="PF10079">
    <property type="entry name" value="Rossmann-like_BshC"/>
    <property type="match status" value="1"/>
</dbReference>
<dbReference type="InterPro" id="IPR011199">
    <property type="entry name" value="Bacillithiol_biosynth_BshC"/>
</dbReference>
<dbReference type="NCBIfam" id="TIGR03998">
    <property type="entry name" value="thiol_BshC"/>
    <property type="match status" value="1"/>
</dbReference>
<name>F8FDP5_PAEMK</name>
<dbReference type="GO" id="GO:0016874">
    <property type="term" value="F:ligase activity"/>
    <property type="evidence" value="ECO:0007669"/>
    <property type="project" value="UniProtKB-UniRule"/>
</dbReference>
<dbReference type="PIRSF" id="PIRSF012535">
    <property type="entry name" value="UCP012535"/>
    <property type="match status" value="1"/>
</dbReference>
<reference evidence="5 6" key="2">
    <citation type="journal article" date="2013" name="Genome Announc.">
        <title>Genome Sequence of Growth-Improving Paenibacillus mucilaginosus Strain KNP414.</title>
        <authorList>
            <person name="Lu J.J."/>
            <person name="Wang J.F."/>
            <person name="Hu X.F."/>
        </authorList>
    </citation>
    <scope>NUCLEOTIDE SEQUENCE [LARGE SCALE GENOMIC DNA]</scope>
    <source>
        <strain evidence="5 6">KNP414</strain>
    </source>
</reference>
<proteinExistence type="inferred from homology"/>
<accession>F8FDP5</accession>
<evidence type="ECO:0000256" key="1">
    <source>
        <dbReference type="ARBA" id="ARBA00022598"/>
    </source>
</evidence>
<dbReference type="HOGENOM" id="CLU_022249_1_0_9"/>
<evidence type="ECO:0000313" key="5">
    <source>
        <dbReference type="EMBL" id="AEI42610.1"/>
    </source>
</evidence>
<dbReference type="InterPro" id="IPR055398">
    <property type="entry name" value="Rossmann-like_BshC"/>
</dbReference>
<protein>
    <recommendedName>
        <fullName evidence="2">Putative cysteine ligase BshC</fullName>
        <ecNumber evidence="2">6.-.-.-</ecNumber>
    </recommendedName>
</protein>
<dbReference type="KEGG" id="pms:KNP414_04077"/>
<comment type="similarity">
    <text evidence="2">Belongs to the BshC family.</text>
</comment>
<feature type="domain" description="Bacillithiol biosynthesis BshC N-terminal Rossmann-like" evidence="3">
    <location>
        <begin position="1"/>
        <end position="384"/>
    </location>
</feature>
<dbReference type="AlphaFoldDB" id="F8FDP5"/>
<feature type="domain" description="Bacillithiol biosynthesis BshC C-terminal coiled-coil" evidence="4">
    <location>
        <begin position="386"/>
        <end position="544"/>
    </location>
</feature>
<dbReference type="InterPro" id="IPR055399">
    <property type="entry name" value="CC_BshC"/>
</dbReference>
<evidence type="ECO:0000259" key="4">
    <source>
        <dbReference type="Pfam" id="PF24850"/>
    </source>
</evidence>
<dbReference type="PATRIC" id="fig|1036673.3.peg.3752"/>
<evidence type="ECO:0000259" key="3">
    <source>
        <dbReference type="Pfam" id="PF10079"/>
    </source>
</evidence>
<organism evidence="5 6">
    <name type="scientific">Paenibacillus mucilaginosus (strain KNP414)</name>
    <dbReference type="NCBI Taxonomy" id="1036673"/>
    <lineage>
        <taxon>Bacteria</taxon>
        <taxon>Bacillati</taxon>
        <taxon>Bacillota</taxon>
        <taxon>Bacilli</taxon>
        <taxon>Bacillales</taxon>
        <taxon>Paenibacillaceae</taxon>
        <taxon>Paenibacillus</taxon>
    </lineage>
</organism>
<reference evidence="6" key="1">
    <citation type="submission" date="2011-06" db="EMBL/GenBank/DDBJ databases">
        <title>Complete genome sequence of Paenibacillus mucilaginosus KNP414.</title>
        <authorList>
            <person name="Wang J."/>
            <person name="Hu S."/>
            <person name="Hu X."/>
            <person name="Zhang B."/>
            <person name="Dong D."/>
            <person name="Zhang S."/>
            <person name="Zhao K."/>
            <person name="Wu D."/>
        </authorList>
    </citation>
    <scope>NUCLEOTIDE SEQUENCE [LARGE SCALE GENOMIC DNA]</scope>
    <source>
        <strain evidence="6">KNP414</strain>
    </source>
</reference>
<dbReference type="Pfam" id="PF24850">
    <property type="entry name" value="CC_BshC"/>
    <property type="match status" value="1"/>
</dbReference>
<keyword evidence="1 2" id="KW-0436">Ligase</keyword>